<protein>
    <submittedName>
        <fullName evidence="2">Uncharacterized protein</fullName>
    </submittedName>
</protein>
<dbReference type="EMBL" id="BSYI01000003">
    <property type="protein sequence ID" value="GMG81358.1"/>
    <property type="molecule type" value="Genomic_DNA"/>
</dbReference>
<feature type="compositionally biased region" description="Low complexity" evidence="1">
    <location>
        <begin position="37"/>
        <end position="59"/>
    </location>
</feature>
<name>A0ABQ6LJG8_9RHOB</name>
<feature type="region of interest" description="Disordered" evidence="1">
    <location>
        <begin position="37"/>
        <end position="66"/>
    </location>
</feature>
<dbReference type="RefSeq" id="WP_285670020.1">
    <property type="nucleotide sequence ID" value="NZ_BSYI01000003.1"/>
</dbReference>
<evidence type="ECO:0000313" key="3">
    <source>
        <dbReference type="Proteomes" id="UP001239909"/>
    </source>
</evidence>
<keyword evidence="3" id="KW-1185">Reference proteome</keyword>
<evidence type="ECO:0000256" key="1">
    <source>
        <dbReference type="SAM" id="MobiDB-lite"/>
    </source>
</evidence>
<dbReference type="Proteomes" id="UP001239909">
    <property type="component" value="Unassembled WGS sequence"/>
</dbReference>
<accession>A0ABQ6LJG8</accession>
<organism evidence="2 3">
    <name type="scientific">Paralimibaculum aggregatum</name>
    <dbReference type="NCBI Taxonomy" id="3036245"/>
    <lineage>
        <taxon>Bacteria</taxon>
        <taxon>Pseudomonadati</taxon>
        <taxon>Pseudomonadota</taxon>
        <taxon>Alphaproteobacteria</taxon>
        <taxon>Rhodobacterales</taxon>
        <taxon>Paracoccaceae</taxon>
        <taxon>Paralimibaculum</taxon>
    </lineage>
</organism>
<reference evidence="2 3" key="1">
    <citation type="submission" date="2023-04" db="EMBL/GenBank/DDBJ databases">
        <title>Marinoamorphus aggregata gen. nov., sp. Nov., isolate from tissue of brittle star Ophioplocus japonicus.</title>
        <authorList>
            <person name="Kawano K."/>
            <person name="Sawayama S."/>
            <person name="Nakagawa S."/>
        </authorList>
    </citation>
    <scope>NUCLEOTIDE SEQUENCE [LARGE SCALE GENOMIC DNA]</scope>
    <source>
        <strain evidence="2 3">NKW23</strain>
    </source>
</reference>
<proteinExistence type="predicted"/>
<evidence type="ECO:0000313" key="2">
    <source>
        <dbReference type="EMBL" id="GMG81358.1"/>
    </source>
</evidence>
<comment type="caution">
    <text evidence="2">The sequence shown here is derived from an EMBL/GenBank/DDBJ whole genome shotgun (WGS) entry which is preliminary data.</text>
</comment>
<gene>
    <name evidence="2" type="ORF">LNKW23_05710</name>
</gene>
<sequence>MRPAAEITAAGIAGAAALLLLALASGPGTPMARADAAAAAAADPADTPGPAAAAQEQPAFRTAPPAPQTPLSLFQWALKAEGRLLLVPLEGHLWPAERAGTGIIETLPPKIAVRLHHDGREISLPLAAVLAPQELAPGYVLERREGSAWQPLDAAHFDDMTFYGRRGTGAFEPLGLGEIRIRPR</sequence>